<dbReference type="PANTHER" id="PTHR42911">
    <property type="entry name" value="MODULATOR OF FTSH PROTEASE HFLC"/>
    <property type="match status" value="1"/>
</dbReference>
<comment type="subcellular location">
    <subcellularLocation>
        <location evidence="1">Membrane</location>
        <topology evidence="1">Single-pass membrane protein</topology>
    </subcellularLocation>
</comment>
<dbReference type="KEGG" id="lue:DCD74_05855"/>
<name>A0A344J5H0_9GAMM</name>
<accession>A0A344J5H0</accession>
<evidence type="ECO:0000259" key="7">
    <source>
        <dbReference type="SMART" id="SM00244"/>
    </source>
</evidence>
<evidence type="ECO:0000256" key="1">
    <source>
        <dbReference type="ARBA" id="ARBA00004167"/>
    </source>
</evidence>
<keyword evidence="8" id="KW-0645">Protease</keyword>
<dbReference type="GO" id="GO:0016020">
    <property type="term" value="C:membrane"/>
    <property type="evidence" value="ECO:0007669"/>
    <property type="project" value="UniProtKB-SubCell"/>
</dbReference>
<evidence type="ECO:0000256" key="4">
    <source>
        <dbReference type="ARBA" id="ARBA00022989"/>
    </source>
</evidence>
<dbReference type="SMART" id="SM00244">
    <property type="entry name" value="PHB"/>
    <property type="match status" value="1"/>
</dbReference>
<dbReference type="PANTHER" id="PTHR42911:SF1">
    <property type="entry name" value="MODULATOR OF FTSH PROTEASE HFLC"/>
    <property type="match status" value="1"/>
</dbReference>
<keyword evidence="5" id="KW-0472">Membrane</keyword>
<evidence type="ECO:0000256" key="3">
    <source>
        <dbReference type="ARBA" id="ARBA00022692"/>
    </source>
</evidence>
<dbReference type="InterPro" id="IPR001107">
    <property type="entry name" value="Band_7"/>
</dbReference>
<dbReference type="GO" id="GO:0006508">
    <property type="term" value="P:proteolysis"/>
    <property type="evidence" value="ECO:0007669"/>
    <property type="project" value="UniProtKB-KW"/>
</dbReference>
<evidence type="ECO:0000256" key="2">
    <source>
        <dbReference type="ARBA" id="ARBA00007862"/>
    </source>
</evidence>
<keyword evidence="8" id="KW-0378">Hydrolase</keyword>
<proteinExistence type="inferred from homology"/>
<evidence type="ECO:0000313" key="9">
    <source>
        <dbReference type="Proteomes" id="UP000251842"/>
    </source>
</evidence>
<dbReference type="RefSeq" id="WP_112926493.1">
    <property type="nucleotide sequence ID" value="NZ_CP029556.1"/>
</dbReference>
<dbReference type="PIRSF" id="PIRSF005651">
    <property type="entry name" value="HflC"/>
    <property type="match status" value="1"/>
</dbReference>
<evidence type="ECO:0000313" key="8">
    <source>
        <dbReference type="EMBL" id="AXA84280.1"/>
    </source>
</evidence>
<dbReference type="Proteomes" id="UP000251842">
    <property type="component" value="Chromosome"/>
</dbReference>
<feature type="domain" description="Band 7" evidence="7">
    <location>
        <begin position="21"/>
        <end position="193"/>
    </location>
</feature>
<evidence type="ECO:0000256" key="6">
    <source>
        <dbReference type="PIRNR" id="PIRNR005651"/>
    </source>
</evidence>
<comment type="function">
    <text evidence="6">HflC and HflK could regulate a protease.</text>
</comment>
<dbReference type="CDD" id="cd03405">
    <property type="entry name" value="SPFH_HflC"/>
    <property type="match status" value="1"/>
</dbReference>
<gene>
    <name evidence="8" type="primary">hflC</name>
    <name evidence="8" type="ORF">DCD74_05855</name>
</gene>
<keyword evidence="4" id="KW-1133">Transmembrane helix</keyword>
<dbReference type="AlphaFoldDB" id="A0A344J5H0"/>
<evidence type="ECO:0000256" key="5">
    <source>
        <dbReference type="ARBA" id="ARBA00023136"/>
    </source>
</evidence>
<reference evidence="9" key="1">
    <citation type="submission" date="2018-05" db="EMBL/GenBank/DDBJ databases">
        <title>Luteimonas pekinense sp. nov., isolated from human Meibomian gland secretions, Beijing, China.</title>
        <authorList>
            <person name="Wen T."/>
            <person name="Bai H."/>
            <person name="Lv H."/>
        </authorList>
    </citation>
    <scope>NUCLEOTIDE SEQUENCE [LARGE SCALE GENOMIC DNA]</scope>
    <source>
        <strain evidence="9">83-4</strain>
    </source>
</reference>
<organism evidence="8 9">
    <name type="scientific">Solilutibacter oculi</name>
    <dbReference type="NCBI Taxonomy" id="2698682"/>
    <lineage>
        <taxon>Bacteria</taxon>
        <taxon>Pseudomonadati</taxon>
        <taxon>Pseudomonadota</taxon>
        <taxon>Gammaproteobacteria</taxon>
        <taxon>Lysobacterales</taxon>
        <taxon>Lysobacteraceae</taxon>
        <taxon>Solilutibacter</taxon>
    </lineage>
</organism>
<dbReference type="Gene3D" id="3.30.479.30">
    <property type="entry name" value="Band 7 domain"/>
    <property type="match status" value="1"/>
</dbReference>
<dbReference type="InterPro" id="IPR036013">
    <property type="entry name" value="Band_7/SPFH_dom_sf"/>
</dbReference>
<dbReference type="EMBL" id="CP029556">
    <property type="protein sequence ID" value="AXA84280.1"/>
    <property type="molecule type" value="Genomic_DNA"/>
</dbReference>
<keyword evidence="3" id="KW-0812">Transmembrane</keyword>
<dbReference type="InterPro" id="IPR010200">
    <property type="entry name" value="HflC"/>
</dbReference>
<dbReference type="NCBIfam" id="TIGR01932">
    <property type="entry name" value="hflC"/>
    <property type="match status" value="1"/>
</dbReference>
<sequence length="289" mass="32340">MNGFVSRILPILVVALLLATGSFYIVREGQTAIVLNLGRVARADIGPGLHFKVPLIESARIFDRRLQVLDATPERYLDSERKDLSVDFFALGMIENASAFYRATNGDESVAVQRLAPIIKDALRNEINSRTLKEVVSGDRGEVTRQQLDIINQGAKNVGVRIVDLRLKQIELPTDSDVIGDVYNRMRAQRQQVASRLRAEGEEQARQIRAQADRDRTVIVSEAERDAQKLRGEGDAEAARLYASAAQKDAGFYAFQRSLEAYRGSFKGSDSVIVLDRNDPFLQYLRSDR</sequence>
<dbReference type="SUPFAM" id="SSF117892">
    <property type="entry name" value="Band 7/SPFH domain"/>
    <property type="match status" value="1"/>
</dbReference>
<comment type="similarity">
    <text evidence="2 6">Belongs to the band 7/mec-2 family. HflC subfamily.</text>
</comment>
<dbReference type="OrthoDB" id="9812991at2"/>
<dbReference type="GO" id="GO:0008233">
    <property type="term" value="F:peptidase activity"/>
    <property type="evidence" value="ECO:0007669"/>
    <property type="project" value="UniProtKB-KW"/>
</dbReference>
<dbReference type="Pfam" id="PF01145">
    <property type="entry name" value="Band_7"/>
    <property type="match status" value="1"/>
</dbReference>
<protein>
    <recommendedName>
        <fullName evidence="6">Protein HflC</fullName>
    </recommendedName>
</protein>
<keyword evidence="9" id="KW-1185">Reference proteome</keyword>